<name>A0ABS1DGR3_9PROT</name>
<sequence length="211" mass="23751">MSAGTVWPPLGPDGFKPGSKARRFVEMADVDWEDGFSRWVYVDELPDDMRFGNGGDWCRSDGRLGRIFNIDRHRETGRIVAVKLEGYKKTPDGKPIPKWVRRDLSAAACAVLAVSHGECEIDHKDGRKDLPDTTNVDASMFQPLSKAANVAKRQHCKKCKETGLRFDATRLGYSVPQWKGGREYKGSCVGCFWYDPQEFNAQVSADFKKTK</sequence>
<evidence type="ECO:0000313" key="2">
    <source>
        <dbReference type="Proteomes" id="UP001296873"/>
    </source>
</evidence>
<evidence type="ECO:0000313" key="1">
    <source>
        <dbReference type="EMBL" id="MBK1669186.1"/>
    </source>
</evidence>
<dbReference type="InterPro" id="IPR007979">
    <property type="entry name" value="NlaIII/ICEA1"/>
</dbReference>
<comment type="caution">
    <text evidence="1">The sequence shown here is derived from an EMBL/GenBank/DDBJ whole genome shotgun (WGS) entry which is preliminary data.</text>
</comment>
<reference evidence="1 2" key="1">
    <citation type="journal article" date="2020" name="Microorganisms">
        <title>Osmotic Adaptation and Compatible Solute Biosynthesis of Phototrophic Bacteria as Revealed from Genome Analyses.</title>
        <authorList>
            <person name="Imhoff J.F."/>
            <person name="Rahn T."/>
            <person name="Kunzel S."/>
            <person name="Keller A."/>
            <person name="Neulinger S.C."/>
        </authorList>
    </citation>
    <scope>NUCLEOTIDE SEQUENCE [LARGE SCALE GENOMIC DNA]</scope>
    <source>
        <strain evidence="1 2">DSM 9895</strain>
    </source>
</reference>
<accession>A0ABS1DGR3</accession>
<dbReference type="EMBL" id="NRRL01000041">
    <property type="protein sequence ID" value="MBK1669186.1"/>
    <property type="molecule type" value="Genomic_DNA"/>
</dbReference>
<dbReference type="Pfam" id="PF05315">
    <property type="entry name" value="ICEA"/>
    <property type="match status" value="1"/>
</dbReference>
<dbReference type="Proteomes" id="UP001296873">
    <property type="component" value="Unassembled WGS sequence"/>
</dbReference>
<dbReference type="RefSeq" id="WP_200341515.1">
    <property type="nucleotide sequence ID" value="NZ_NRRL01000041.1"/>
</dbReference>
<keyword evidence="2" id="KW-1185">Reference proteome</keyword>
<protein>
    <recommendedName>
        <fullName evidence="3">Restriction endonuclease</fullName>
    </recommendedName>
</protein>
<gene>
    <name evidence="1" type="ORF">CKO28_14205</name>
</gene>
<proteinExistence type="predicted"/>
<organism evidence="1 2">
    <name type="scientific">Rhodovibrio sodomensis</name>
    <dbReference type="NCBI Taxonomy" id="1088"/>
    <lineage>
        <taxon>Bacteria</taxon>
        <taxon>Pseudomonadati</taxon>
        <taxon>Pseudomonadota</taxon>
        <taxon>Alphaproteobacteria</taxon>
        <taxon>Rhodospirillales</taxon>
        <taxon>Rhodovibrionaceae</taxon>
        <taxon>Rhodovibrio</taxon>
    </lineage>
</organism>
<evidence type="ECO:0008006" key="3">
    <source>
        <dbReference type="Google" id="ProtNLM"/>
    </source>
</evidence>